<accession>A0ABU6NUR4</accession>
<comment type="caution">
    <text evidence="1">The sequence shown here is derived from an EMBL/GenBank/DDBJ whole genome shotgun (WGS) entry which is preliminary data.</text>
</comment>
<keyword evidence="2" id="KW-1185">Reference proteome</keyword>
<reference evidence="1 2" key="1">
    <citation type="submission" date="2023-03" db="EMBL/GenBank/DDBJ databases">
        <title>Bacillus Genome Sequencing.</title>
        <authorList>
            <person name="Dunlap C."/>
        </authorList>
    </citation>
    <scope>NUCLEOTIDE SEQUENCE [LARGE SCALE GENOMIC DNA]</scope>
    <source>
        <strain evidence="1 2">NRS-1717</strain>
    </source>
</reference>
<evidence type="ECO:0000313" key="1">
    <source>
        <dbReference type="EMBL" id="MED4400645.1"/>
    </source>
</evidence>
<dbReference type="RefSeq" id="WP_066232868.1">
    <property type="nucleotide sequence ID" value="NZ_JARTFQ010000005.1"/>
</dbReference>
<proteinExistence type="predicted"/>
<dbReference type="EMBL" id="JARTFS010000005">
    <property type="protein sequence ID" value="MED4400645.1"/>
    <property type="molecule type" value="Genomic_DNA"/>
</dbReference>
<evidence type="ECO:0000313" key="2">
    <source>
        <dbReference type="Proteomes" id="UP001342826"/>
    </source>
</evidence>
<name>A0ABU6NUR4_9BACI</name>
<dbReference type="GeneID" id="301142282"/>
<gene>
    <name evidence="1" type="ORF">P9271_04790</name>
</gene>
<organism evidence="1 2">
    <name type="scientific">Metabacillus fastidiosus</name>
    <dbReference type="NCBI Taxonomy" id="1458"/>
    <lineage>
        <taxon>Bacteria</taxon>
        <taxon>Bacillati</taxon>
        <taxon>Bacillota</taxon>
        <taxon>Bacilli</taxon>
        <taxon>Bacillales</taxon>
        <taxon>Bacillaceae</taxon>
        <taxon>Metabacillus</taxon>
    </lineage>
</organism>
<protein>
    <submittedName>
        <fullName evidence="1">Uncharacterized protein</fullName>
    </submittedName>
</protein>
<dbReference type="Proteomes" id="UP001342826">
    <property type="component" value="Unassembled WGS sequence"/>
</dbReference>
<sequence length="63" mass="7346">MNKINYQVCATCIHFAISKTESGMLYRCSRLGFETKPAYSFRCWQPKEHVVRLMKKRGGSNNE</sequence>